<sequence length="170" mass="18840">MGSDKECLKVLMFPWLAHGHITPFLELAKRLSDRNFHSYICSTPANLTSIADKIPQKYSNSIHLLTSTSPLPPPPPSLPHHQRPPPPPPLPPPLRPQSGETRLLRHLNISAAPPRNPRHSPALGRRHSVQEKHPFSHVFHLRRSHVLVLLPLGAAPGRGVPLPRHPSDGV</sequence>
<dbReference type="EMBL" id="JACGWJ010000008">
    <property type="protein sequence ID" value="KAL0403587.1"/>
    <property type="molecule type" value="Genomic_DNA"/>
</dbReference>
<gene>
    <name evidence="2" type="ORF">Sradi_1999500</name>
</gene>
<reference evidence="2" key="2">
    <citation type="journal article" date="2024" name="Plant">
        <title>Genomic evolution and insights into agronomic trait innovations of Sesamum species.</title>
        <authorList>
            <person name="Miao H."/>
            <person name="Wang L."/>
            <person name="Qu L."/>
            <person name="Liu H."/>
            <person name="Sun Y."/>
            <person name="Le M."/>
            <person name="Wang Q."/>
            <person name="Wei S."/>
            <person name="Zheng Y."/>
            <person name="Lin W."/>
            <person name="Duan Y."/>
            <person name="Cao H."/>
            <person name="Xiong S."/>
            <person name="Wang X."/>
            <person name="Wei L."/>
            <person name="Li C."/>
            <person name="Ma Q."/>
            <person name="Ju M."/>
            <person name="Zhao R."/>
            <person name="Li G."/>
            <person name="Mu C."/>
            <person name="Tian Q."/>
            <person name="Mei H."/>
            <person name="Zhang T."/>
            <person name="Gao T."/>
            <person name="Zhang H."/>
        </authorList>
    </citation>
    <scope>NUCLEOTIDE SEQUENCE</scope>
    <source>
        <strain evidence="2">G02</strain>
    </source>
</reference>
<evidence type="ECO:0000313" key="2">
    <source>
        <dbReference type="EMBL" id="KAL0403587.1"/>
    </source>
</evidence>
<dbReference type="SUPFAM" id="SSF53756">
    <property type="entry name" value="UDP-Glycosyltransferase/glycogen phosphorylase"/>
    <property type="match status" value="1"/>
</dbReference>
<feature type="region of interest" description="Disordered" evidence="1">
    <location>
        <begin position="64"/>
        <end position="99"/>
    </location>
</feature>
<feature type="compositionally biased region" description="Pro residues" evidence="1">
    <location>
        <begin position="70"/>
        <end position="95"/>
    </location>
</feature>
<dbReference type="GO" id="GO:0008194">
    <property type="term" value="F:UDP-glycosyltransferase activity"/>
    <property type="evidence" value="ECO:0007669"/>
    <property type="project" value="UniProtKB-ARBA"/>
</dbReference>
<dbReference type="GO" id="GO:1901135">
    <property type="term" value="P:carbohydrate derivative metabolic process"/>
    <property type="evidence" value="ECO:0007669"/>
    <property type="project" value="UniProtKB-ARBA"/>
</dbReference>
<comment type="caution">
    <text evidence="2">The sequence shown here is derived from an EMBL/GenBank/DDBJ whole genome shotgun (WGS) entry which is preliminary data.</text>
</comment>
<organism evidence="2">
    <name type="scientific">Sesamum radiatum</name>
    <name type="common">Black benniseed</name>
    <dbReference type="NCBI Taxonomy" id="300843"/>
    <lineage>
        <taxon>Eukaryota</taxon>
        <taxon>Viridiplantae</taxon>
        <taxon>Streptophyta</taxon>
        <taxon>Embryophyta</taxon>
        <taxon>Tracheophyta</taxon>
        <taxon>Spermatophyta</taxon>
        <taxon>Magnoliopsida</taxon>
        <taxon>eudicotyledons</taxon>
        <taxon>Gunneridae</taxon>
        <taxon>Pentapetalae</taxon>
        <taxon>asterids</taxon>
        <taxon>lamiids</taxon>
        <taxon>Lamiales</taxon>
        <taxon>Pedaliaceae</taxon>
        <taxon>Sesamum</taxon>
    </lineage>
</organism>
<evidence type="ECO:0000256" key="1">
    <source>
        <dbReference type="SAM" id="MobiDB-lite"/>
    </source>
</evidence>
<dbReference type="Gene3D" id="3.40.50.2000">
    <property type="entry name" value="Glycogen Phosphorylase B"/>
    <property type="match status" value="1"/>
</dbReference>
<proteinExistence type="predicted"/>
<name>A0AAW2TG59_SESRA</name>
<dbReference type="AlphaFoldDB" id="A0AAW2TG59"/>
<accession>A0AAW2TG59</accession>
<dbReference type="PANTHER" id="PTHR48044">
    <property type="entry name" value="GLYCOSYLTRANSFERASE"/>
    <property type="match status" value="1"/>
</dbReference>
<dbReference type="PANTHER" id="PTHR48044:SF14">
    <property type="entry name" value="GLYCOSYLTRANSFERASE"/>
    <property type="match status" value="1"/>
</dbReference>
<reference evidence="2" key="1">
    <citation type="submission" date="2020-06" db="EMBL/GenBank/DDBJ databases">
        <authorList>
            <person name="Li T."/>
            <person name="Hu X."/>
            <person name="Zhang T."/>
            <person name="Song X."/>
            <person name="Zhang H."/>
            <person name="Dai N."/>
            <person name="Sheng W."/>
            <person name="Hou X."/>
            <person name="Wei L."/>
        </authorList>
    </citation>
    <scope>NUCLEOTIDE SEQUENCE</scope>
    <source>
        <strain evidence="2">G02</strain>
        <tissue evidence="2">Leaf</tissue>
    </source>
</reference>
<protein>
    <submittedName>
        <fullName evidence="2">Flavanone 7-O-glucoside 2''-O-beta-L-rhamnosyltransferase</fullName>
    </submittedName>
</protein>